<dbReference type="Gene3D" id="3.40.190.10">
    <property type="entry name" value="Periplasmic binding protein-like II"/>
    <property type="match status" value="2"/>
</dbReference>
<evidence type="ECO:0000259" key="12">
    <source>
        <dbReference type="SMART" id="SM00062"/>
    </source>
</evidence>
<dbReference type="EMBL" id="APNK01000053">
    <property type="protein sequence ID" value="KEZ75786.1"/>
    <property type="molecule type" value="Genomic_DNA"/>
</dbReference>
<reference evidence="14 15" key="1">
    <citation type="submission" date="2013-03" db="EMBL/GenBank/DDBJ databases">
        <title>Salinisphaera hydrothermalis C41B8 Genome Sequencing.</title>
        <authorList>
            <person name="Li C."/>
            <person name="Lai Q."/>
            <person name="Shao Z."/>
        </authorList>
    </citation>
    <scope>NUCLEOTIDE SEQUENCE [LARGE SCALE GENOMIC DNA]</scope>
    <source>
        <strain evidence="14 15">C41B8</strain>
    </source>
</reference>
<name>A0A084IGF2_SALHC</name>
<protein>
    <submittedName>
        <fullName evidence="14">Family 3 extracellular solute-binding protein</fullName>
    </submittedName>
</protein>
<evidence type="ECO:0000256" key="4">
    <source>
        <dbReference type="ARBA" id="ARBA00022989"/>
    </source>
</evidence>
<dbReference type="Gene3D" id="1.10.287.70">
    <property type="match status" value="1"/>
</dbReference>
<keyword evidence="2" id="KW-0813">Transport</keyword>
<feature type="transmembrane region" description="Helical" evidence="10">
    <location>
        <begin position="182"/>
        <end position="203"/>
    </location>
</feature>
<dbReference type="PRINTS" id="PR00169">
    <property type="entry name" value="KCHANNEL"/>
</dbReference>
<keyword evidence="15" id="KW-1185">Reference proteome</keyword>
<keyword evidence="11" id="KW-0732">Signal</keyword>
<evidence type="ECO:0000313" key="15">
    <source>
        <dbReference type="Proteomes" id="UP000028302"/>
    </source>
</evidence>
<evidence type="ECO:0000256" key="3">
    <source>
        <dbReference type="ARBA" id="ARBA00022692"/>
    </source>
</evidence>
<keyword evidence="7" id="KW-0675">Receptor</keyword>
<dbReference type="InterPro" id="IPR015683">
    <property type="entry name" value="Ionotropic_Glu_rcpt"/>
</dbReference>
<evidence type="ECO:0000256" key="9">
    <source>
        <dbReference type="ARBA" id="ARBA00023303"/>
    </source>
</evidence>
<evidence type="ECO:0000256" key="5">
    <source>
        <dbReference type="ARBA" id="ARBA00023065"/>
    </source>
</evidence>
<feature type="signal peptide" evidence="11">
    <location>
        <begin position="1"/>
        <end position="16"/>
    </location>
</feature>
<dbReference type="SMART" id="SM00062">
    <property type="entry name" value="PBPb"/>
    <property type="match status" value="1"/>
</dbReference>
<comment type="caution">
    <text evidence="14">The sequence shown here is derived from an EMBL/GenBank/DDBJ whole genome shotgun (WGS) entry which is preliminary data.</text>
</comment>
<accession>A0A084IGF2</accession>
<keyword evidence="5" id="KW-0406">Ion transport</keyword>
<feature type="transmembrane region" description="Helical" evidence="10">
    <location>
        <begin position="215"/>
        <end position="236"/>
    </location>
</feature>
<dbReference type="GO" id="GO:0015276">
    <property type="term" value="F:ligand-gated monoatomic ion channel activity"/>
    <property type="evidence" value="ECO:0007669"/>
    <property type="project" value="InterPro"/>
</dbReference>
<dbReference type="PATRIC" id="fig|1304275.5.peg.3727"/>
<evidence type="ECO:0000256" key="10">
    <source>
        <dbReference type="SAM" id="Phobius"/>
    </source>
</evidence>
<dbReference type="GO" id="GO:0016020">
    <property type="term" value="C:membrane"/>
    <property type="evidence" value="ECO:0007669"/>
    <property type="project" value="UniProtKB-SubCell"/>
</dbReference>
<dbReference type="AlphaFoldDB" id="A0A084IGF2"/>
<gene>
    <name evidence="14" type="ORF">C41B8_18246</name>
</gene>
<dbReference type="Pfam" id="PF00060">
    <property type="entry name" value="Lig_chan"/>
    <property type="match status" value="1"/>
</dbReference>
<proteinExistence type="predicted"/>
<dbReference type="Gene3D" id="1.20.5.110">
    <property type="match status" value="1"/>
</dbReference>
<dbReference type="Proteomes" id="UP000028302">
    <property type="component" value="Unassembled WGS sequence"/>
</dbReference>
<feature type="domain" description="Ionotropic glutamate receptor C-terminal" evidence="13">
    <location>
        <begin position="40"/>
        <end position="367"/>
    </location>
</feature>
<sequence length="368" mass="38927">MLALLWAVMVGAPASAAPPGRTTVNASVDSALPPGEAGRTLTVGTKIAPPFVMQDDTGGYTGLSIALWQRVAGQLGLKSHYVARDLSGLFRGLENGDLDISVAALTVTEPREARVDFTYPFYSTGLAIAVPANGGGPWSTIRRFFSWPFLTALATLAGVLLLVGVLVWAFERHRNPEEFGGGVVNGLGSGFWWAAVTMTTVGYGDKSPRTLGGRLVGLAWMFAAIIIISSFTAAIATSLTVDRLSSGIQGVNDLAHARVATVKGSAAAQALRQRGIGFRPTATLDAALGALAAGRVDAVVYDAPLLKYRLRNEFPGQMTVLAHTFERQDYAFALPQGSDLREPINRAILATLADSDWNRLVARFVGSP</sequence>
<feature type="chain" id="PRO_5001776457" evidence="11">
    <location>
        <begin position="17"/>
        <end position="368"/>
    </location>
</feature>
<keyword evidence="3 10" id="KW-0812">Transmembrane</keyword>
<keyword evidence="9" id="KW-0407">Ion channel</keyword>
<evidence type="ECO:0000256" key="2">
    <source>
        <dbReference type="ARBA" id="ARBA00022448"/>
    </source>
</evidence>
<dbReference type="InterPro" id="IPR001638">
    <property type="entry name" value="Solute-binding_3/MltF_N"/>
</dbReference>
<evidence type="ECO:0000256" key="7">
    <source>
        <dbReference type="ARBA" id="ARBA00023170"/>
    </source>
</evidence>
<keyword evidence="6 10" id="KW-0472">Membrane</keyword>
<dbReference type="RefSeq" id="WP_084189193.1">
    <property type="nucleotide sequence ID" value="NZ_APNK01000053.1"/>
</dbReference>
<evidence type="ECO:0000313" key="14">
    <source>
        <dbReference type="EMBL" id="KEZ75786.1"/>
    </source>
</evidence>
<comment type="subcellular location">
    <subcellularLocation>
        <location evidence="1">Membrane</location>
        <topology evidence="1">Multi-pass membrane protein</topology>
    </subcellularLocation>
</comment>
<evidence type="ECO:0000256" key="8">
    <source>
        <dbReference type="ARBA" id="ARBA00023180"/>
    </source>
</evidence>
<dbReference type="PANTHER" id="PTHR18966">
    <property type="entry name" value="IONOTROPIC GLUTAMATE RECEPTOR"/>
    <property type="match status" value="1"/>
</dbReference>
<dbReference type="SMART" id="SM00079">
    <property type="entry name" value="PBPe"/>
    <property type="match status" value="1"/>
</dbReference>
<dbReference type="SUPFAM" id="SSF53850">
    <property type="entry name" value="Periplasmic binding protein-like II"/>
    <property type="match status" value="1"/>
</dbReference>
<keyword evidence="4 10" id="KW-1133">Transmembrane helix</keyword>
<evidence type="ECO:0000256" key="1">
    <source>
        <dbReference type="ARBA" id="ARBA00004141"/>
    </source>
</evidence>
<feature type="domain" description="Solute-binding protein family 3/N-terminal" evidence="12">
    <location>
        <begin position="40"/>
        <end position="368"/>
    </location>
</feature>
<dbReference type="OrthoDB" id="9799090at2"/>
<keyword evidence="8" id="KW-0325">Glycoprotein</keyword>
<evidence type="ECO:0000259" key="13">
    <source>
        <dbReference type="SMART" id="SM00079"/>
    </source>
</evidence>
<feature type="transmembrane region" description="Helical" evidence="10">
    <location>
        <begin position="147"/>
        <end position="170"/>
    </location>
</feature>
<dbReference type="eggNOG" id="COG0834">
    <property type="taxonomic scope" value="Bacteria"/>
</dbReference>
<dbReference type="InterPro" id="IPR001320">
    <property type="entry name" value="Iontro_rcpt_C"/>
</dbReference>
<dbReference type="SUPFAM" id="SSF81324">
    <property type="entry name" value="Voltage-gated potassium channels"/>
    <property type="match status" value="1"/>
</dbReference>
<evidence type="ECO:0000256" key="6">
    <source>
        <dbReference type="ARBA" id="ARBA00023136"/>
    </source>
</evidence>
<evidence type="ECO:0000256" key="11">
    <source>
        <dbReference type="SAM" id="SignalP"/>
    </source>
</evidence>
<organism evidence="14 15">
    <name type="scientific">Salinisphaera hydrothermalis (strain C41B8)</name>
    <dbReference type="NCBI Taxonomy" id="1304275"/>
    <lineage>
        <taxon>Bacteria</taxon>
        <taxon>Pseudomonadati</taxon>
        <taxon>Pseudomonadota</taxon>
        <taxon>Gammaproteobacteria</taxon>
        <taxon>Salinisphaerales</taxon>
        <taxon>Salinisphaeraceae</taxon>
        <taxon>Salinisphaera</taxon>
    </lineage>
</organism>
<dbReference type="Pfam" id="PF00497">
    <property type="entry name" value="SBP_bac_3"/>
    <property type="match status" value="1"/>
</dbReference>
<dbReference type="STRING" id="1304275.C41B8_18246"/>